<dbReference type="InterPro" id="IPR012867">
    <property type="entry name" value="DUF1648"/>
</dbReference>
<dbReference type="InterPro" id="IPR025962">
    <property type="entry name" value="SdpI/YhfL"/>
</dbReference>
<dbReference type="GO" id="GO:0009636">
    <property type="term" value="P:response to toxic substance"/>
    <property type="evidence" value="ECO:0007669"/>
    <property type="project" value="TreeGrafter"/>
</dbReference>
<feature type="transmembrane region" description="Helical" evidence="1">
    <location>
        <begin position="50"/>
        <end position="70"/>
    </location>
</feature>
<feature type="transmembrane region" description="Helical" evidence="1">
    <location>
        <begin position="168"/>
        <end position="187"/>
    </location>
</feature>
<dbReference type="PANTHER" id="PTHR37810:SF5">
    <property type="entry name" value="IMMUNITY PROTEIN SDPI"/>
    <property type="match status" value="1"/>
</dbReference>
<keyword evidence="1" id="KW-0812">Transmembrane</keyword>
<keyword evidence="1" id="KW-1133">Transmembrane helix</keyword>
<dbReference type="Pfam" id="PF13630">
    <property type="entry name" value="SdpI"/>
    <property type="match status" value="1"/>
</dbReference>
<dbReference type="PANTHER" id="PTHR37810">
    <property type="entry name" value="IMMUNITY PROTEIN SDPI"/>
    <property type="match status" value="1"/>
</dbReference>
<evidence type="ECO:0000313" key="3">
    <source>
        <dbReference type="EMBL" id="HIQ63790.1"/>
    </source>
</evidence>
<dbReference type="AlphaFoldDB" id="A0A9D0YXQ2"/>
<feature type="transmembrane region" description="Helical" evidence="1">
    <location>
        <begin position="119"/>
        <end position="138"/>
    </location>
</feature>
<reference evidence="3" key="2">
    <citation type="journal article" date="2021" name="PeerJ">
        <title>Extensive microbial diversity within the chicken gut microbiome revealed by metagenomics and culture.</title>
        <authorList>
            <person name="Gilroy R."/>
            <person name="Ravi A."/>
            <person name="Getino M."/>
            <person name="Pursley I."/>
            <person name="Horton D.L."/>
            <person name="Alikhan N.F."/>
            <person name="Baker D."/>
            <person name="Gharbi K."/>
            <person name="Hall N."/>
            <person name="Watson M."/>
            <person name="Adriaenssens E.M."/>
            <person name="Foster-Nyarko E."/>
            <person name="Jarju S."/>
            <person name="Secka A."/>
            <person name="Antonio M."/>
            <person name="Oren A."/>
            <person name="Chaudhuri R.R."/>
            <person name="La Ragione R."/>
            <person name="Hildebrand F."/>
            <person name="Pallen M.J."/>
        </authorList>
    </citation>
    <scope>NUCLEOTIDE SEQUENCE</scope>
    <source>
        <strain evidence="3">ChiHile30-977</strain>
    </source>
</reference>
<dbReference type="Proteomes" id="UP000886819">
    <property type="component" value="Unassembled WGS sequence"/>
</dbReference>
<dbReference type="PIRSF" id="PIRSF038959">
    <property type="entry name" value="SdpI"/>
    <property type="match status" value="1"/>
</dbReference>
<accession>A0A9D0YXQ2</accession>
<protein>
    <submittedName>
        <fullName evidence="3">SdpI family protein</fullName>
    </submittedName>
</protein>
<organism evidence="3 4">
    <name type="scientific">Candidatus Avichristensenella intestinipullorum</name>
    <dbReference type="NCBI Taxonomy" id="2840693"/>
    <lineage>
        <taxon>Bacteria</taxon>
        <taxon>Bacillati</taxon>
        <taxon>Bacillota</taxon>
        <taxon>Clostridia</taxon>
        <taxon>Candidatus Avichristensenella</taxon>
    </lineage>
</organism>
<comment type="caution">
    <text evidence="3">The sequence shown here is derived from an EMBL/GenBank/DDBJ whole genome shotgun (WGS) entry which is preliminary data.</text>
</comment>
<feature type="transmembrane region" description="Helical" evidence="1">
    <location>
        <begin position="193"/>
        <end position="215"/>
    </location>
</feature>
<gene>
    <name evidence="3" type="ORF">IAA66_09455</name>
</gene>
<evidence type="ECO:0000259" key="2">
    <source>
        <dbReference type="Pfam" id="PF07853"/>
    </source>
</evidence>
<evidence type="ECO:0000313" key="4">
    <source>
        <dbReference type="Proteomes" id="UP000886819"/>
    </source>
</evidence>
<evidence type="ECO:0000256" key="1">
    <source>
        <dbReference type="SAM" id="Phobius"/>
    </source>
</evidence>
<name>A0A9D0YXQ2_9FIRM</name>
<proteinExistence type="predicted"/>
<reference evidence="3" key="1">
    <citation type="submission" date="2020-10" db="EMBL/GenBank/DDBJ databases">
        <authorList>
            <person name="Gilroy R."/>
        </authorList>
    </citation>
    <scope>NUCLEOTIDE SEQUENCE</scope>
    <source>
        <strain evidence="3">ChiHile30-977</strain>
    </source>
</reference>
<feature type="transmembrane region" description="Helical" evidence="1">
    <location>
        <begin position="82"/>
        <end position="107"/>
    </location>
</feature>
<sequence>MKKLYAAIWLLLAAGVAGSAALLAFMPDIIPAHYNFAGEVDRFGSKYEHLLFPAVTLLMGGMLLGVAKAVGKKGEAANEKVVLLSAVCLVGFWDVLSFYFGLLAIGYDTASPAPVTLDTLMKLTGAGVGLLLVVLGNFMPKARRNAWFGLRTSWSMANDRVWQKSQRFGGMATVACGFAMMLLSVLLPGWWNLLAMTLALLVWLALCVVASRRYYQADAKQRESG</sequence>
<dbReference type="Pfam" id="PF07853">
    <property type="entry name" value="DUF1648"/>
    <property type="match status" value="1"/>
</dbReference>
<feature type="domain" description="DUF1648" evidence="2">
    <location>
        <begin position="10"/>
        <end position="56"/>
    </location>
</feature>
<keyword evidence="1" id="KW-0472">Membrane</keyword>
<dbReference type="InterPro" id="IPR026272">
    <property type="entry name" value="SdpI"/>
</dbReference>
<dbReference type="EMBL" id="DVFI01000126">
    <property type="protein sequence ID" value="HIQ63790.1"/>
    <property type="molecule type" value="Genomic_DNA"/>
</dbReference>